<dbReference type="RefSeq" id="WP_166697608.1">
    <property type="nucleotide sequence ID" value="NZ_JAAQTL010000001.1"/>
</dbReference>
<protein>
    <recommendedName>
        <fullName evidence="3">Citramalate synthase</fullName>
    </recommendedName>
</protein>
<keyword evidence="2" id="KW-1185">Reference proteome</keyword>
<dbReference type="EMBL" id="JAAQTL010000001">
    <property type="protein sequence ID" value="NID15434.1"/>
    <property type="molecule type" value="Genomic_DNA"/>
</dbReference>
<gene>
    <name evidence="1" type="ORF">HBF32_08160</name>
</gene>
<evidence type="ECO:0000313" key="2">
    <source>
        <dbReference type="Proteomes" id="UP000518878"/>
    </source>
</evidence>
<evidence type="ECO:0000313" key="1">
    <source>
        <dbReference type="EMBL" id="NID15434.1"/>
    </source>
</evidence>
<proteinExistence type="predicted"/>
<dbReference type="AlphaFoldDB" id="A0A7X5QU73"/>
<evidence type="ECO:0008006" key="3">
    <source>
        <dbReference type="Google" id="ProtNLM"/>
    </source>
</evidence>
<comment type="caution">
    <text evidence="1">The sequence shown here is derived from an EMBL/GenBank/DDBJ whole genome shotgun (WGS) entry which is preliminary data.</text>
</comment>
<organism evidence="1 2">
    <name type="scientific">Luteibacter yeojuensis</name>
    <dbReference type="NCBI Taxonomy" id="345309"/>
    <lineage>
        <taxon>Bacteria</taxon>
        <taxon>Pseudomonadati</taxon>
        <taxon>Pseudomonadota</taxon>
        <taxon>Gammaproteobacteria</taxon>
        <taxon>Lysobacterales</taxon>
        <taxon>Rhodanobacteraceae</taxon>
        <taxon>Luteibacter</taxon>
    </lineage>
</organism>
<name>A0A7X5QU73_9GAMM</name>
<sequence length="74" mass="8075">MVDYRDVRVFVRDGRHSGTAYTVTVWASGSGRYSLEEVAVEGLPVAKIAEGARYASLDEAFDAGHARSREIIEG</sequence>
<reference evidence="1 2" key="1">
    <citation type="journal article" date="2006" name="Int. J. Syst. Evol. Microbiol.">
        <title>Dyella yeojuensis sp. nov., isolated from greenhouse soil in Korea.</title>
        <authorList>
            <person name="Kim B.Y."/>
            <person name="Weon H.Y."/>
            <person name="Lee K.H."/>
            <person name="Seok S.J."/>
            <person name="Kwon S.W."/>
            <person name="Go S.J."/>
            <person name="Stackebrandt E."/>
        </authorList>
    </citation>
    <scope>NUCLEOTIDE SEQUENCE [LARGE SCALE GENOMIC DNA]</scope>
    <source>
        <strain evidence="1 2">DSM 17673</strain>
    </source>
</reference>
<accession>A0A7X5QU73</accession>
<dbReference type="Proteomes" id="UP000518878">
    <property type="component" value="Unassembled WGS sequence"/>
</dbReference>